<name>A0A2A6BAG6_PRIPA</name>
<dbReference type="Proteomes" id="UP000005239">
    <property type="component" value="Unassembled WGS sequence"/>
</dbReference>
<sequence>MGQSSSSPSSPLLTPSTSIVDSYSLTSRSTITMTRVLIVLFLFHWTSEFQVDGKMLKDEVDTSDDIYAFLEKKIKVNPFEKNAT</sequence>
<proteinExistence type="predicted"/>
<keyword evidence="2" id="KW-1185">Reference proteome</keyword>
<evidence type="ECO:0000313" key="1">
    <source>
        <dbReference type="EnsemblMetazoa" id="PPA37669.1"/>
    </source>
</evidence>
<dbReference type="EnsemblMetazoa" id="PPA37669.1">
    <property type="protein sequence ID" value="PPA37669.1"/>
    <property type="gene ID" value="WBGene00276038"/>
</dbReference>
<dbReference type="AlphaFoldDB" id="A0A2A6BAG6"/>
<gene>
    <name evidence="1" type="primary">WBGene00276038</name>
</gene>
<accession>A0A8R1UQ61</accession>
<protein>
    <submittedName>
        <fullName evidence="1">Uncharacterized protein</fullName>
    </submittedName>
</protein>
<evidence type="ECO:0000313" key="2">
    <source>
        <dbReference type="Proteomes" id="UP000005239"/>
    </source>
</evidence>
<reference evidence="2" key="1">
    <citation type="journal article" date="2008" name="Nat. Genet.">
        <title>The Pristionchus pacificus genome provides a unique perspective on nematode lifestyle and parasitism.</title>
        <authorList>
            <person name="Dieterich C."/>
            <person name="Clifton S.W."/>
            <person name="Schuster L.N."/>
            <person name="Chinwalla A."/>
            <person name="Delehaunty K."/>
            <person name="Dinkelacker I."/>
            <person name="Fulton L."/>
            <person name="Fulton R."/>
            <person name="Godfrey J."/>
            <person name="Minx P."/>
            <person name="Mitreva M."/>
            <person name="Roeseler W."/>
            <person name="Tian H."/>
            <person name="Witte H."/>
            <person name="Yang S.P."/>
            <person name="Wilson R.K."/>
            <person name="Sommer R.J."/>
        </authorList>
    </citation>
    <scope>NUCLEOTIDE SEQUENCE [LARGE SCALE GENOMIC DNA]</scope>
    <source>
        <strain evidence="2">PS312</strain>
    </source>
</reference>
<organism evidence="1 2">
    <name type="scientific">Pristionchus pacificus</name>
    <name type="common">Parasitic nematode worm</name>
    <dbReference type="NCBI Taxonomy" id="54126"/>
    <lineage>
        <taxon>Eukaryota</taxon>
        <taxon>Metazoa</taxon>
        <taxon>Ecdysozoa</taxon>
        <taxon>Nematoda</taxon>
        <taxon>Chromadorea</taxon>
        <taxon>Rhabditida</taxon>
        <taxon>Rhabditina</taxon>
        <taxon>Diplogasteromorpha</taxon>
        <taxon>Diplogasteroidea</taxon>
        <taxon>Neodiplogasteridae</taxon>
        <taxon>Pristionchus</taxon>
    </lineage>
</organism>
<reference evidence="1" key="2">
    <citation type="submission" date="2022-06" db="UniProtKB">
        <authorList>
            <consortium name="EnsemblMetazoa"/>
        </authorList>
    </citation>
    <scope>IDENTIFICATION</scope>
    <source>
        <strain evidence="1">PS312</strain>
    </source>
</reference>
<accession>A0A2A6BAG6</accession>